<reference evidence="1" key="1">
    <citation type="journal article" date="2023" name="Plant J.">
        <title>The genome of the king protea, Protea cynaroides.</title>
        <authorList>
            <person name="Chang J."/>
            <person name="Duong T.A."/>
            <person name="Schoeman C."/>
            <person name="Ma X."/>
            <person name="Roodt D."/>
            <person name="Barker N."/>
            <person name="Li Z."/>
            <person name="Van de Peer Y."/>
            <person name="Mizrachi E."/>
        </authorList>
    </citation>
    <scope>NUCLEOTIDE SEQUENCE</scope>
    <source>
        <tissue evidence="1">Young leaves</tissue>
    </source>
</reference>
<protein>
    <submittedName>
        <fullName evidence="1">Uncharacterized protein</fullName>
    </submittedName>
</protein>
<organism evidence="1 2">
    <name type="scientific">Protea cynaroides</name>
    <dbReference type="NCBI Taxonomy" id="273540"/>
    <lineage>
        <taxon>Eukaryota</taxon>
        <taxon>Viridiplantae</taxon>
        <taxon>Streptophyta</taxon>
        <taxon>Embryophyta</taxon>
        <taxon>Tracheophyta</taxon>
        <taxon>Spermatophyta</taxon>
        <taxon>Magnoliopsida</taxon>
        <taxon>Proteales</taxon>
        <taxon>Proteaceae</taxon>
        <taxon>Protea</taxon>
    </lineage>
</organism>
<comment type="caution">
    <text evidence="1">The sequence shown here is derived from an EMBL/GenBank/DDBJ whole genome shotgun (WGS) entry which is preliminary data.</text>
</comment>
<sequence length="196" mass="21491">MLEKEPLLNGVASGAQQMSCKIRDSHLGSMEAGTSLTRALIAAVELCFWTMVSPCSMETRTNLTRALIGAADIDLLGHASAGAEGVKEFSAVIFTRQCLVVEVLEPRFRGVLYSQIHSFRPWCHGAEVTLRCRGVLYCQIYSIMPRCLGRGANECSVVRFSQSCQGAKELKCRDHPEVLMSALRSNSLSHALVPWS</sequence>
<dbReference type="Proteomes" id="UP001141806">
    <property type="component" value="Unassembled WGS sequence"/>
</dbReference>
<proteinExistence type="predicted"/>
<dbReference type="EMBL" id="JAMYWD010000012">
    <property type="protein sequence ID" value="KAJ4953944.1"/>
    <property type="molecule type" value="Genomic_DNA"/>
</dbReference>
<evidence type="ECO:0000313" key="1">
    <source>
        <dbReference type="EMBL" id="KAJ4953944.1"/>
    </source>
</evidence>
<keyword evidence="2" id="KW-1185">Reference proteome</keyword>
<name>A0A9Q0JV63_9MAGN</name>
<evidence type="ECO:0000313" key="2">
    <source>
        <dbReference type="Proteomes" id="UP001141806"/>
    </source>
</evidence>
<dbReference type="OrthoDB" id="10256524at2759"/>
<accession>A0A9Q0JV63</accession>
<dbReference type="AlphaFoldDB" id="A0A9Q0JV63"/>
<gene>
    <name evidence="1" type="ORF">NE237_030776</name>
</gene>